<accession>E0XQQ8</accession>
<dbReference type="EMBL" id="GU474845">
    <property type="protein sequence ID" value="ADI16749.1"/>
    <property type="molecule type" value="Genomic_DNA"/>
</dbReference>
<sequence>MRFEQNRRYASHCQRSLLTYALIFMVLLATFPIAWGQGEQDATREYYFNVVYLSLADSGGMREEKPLNLKFFVDQEPIHLSARSGEASSYFSHKGVPDLYFYNENGTDEEGEIIYKPVLNVALGSSGHKLIFVMEMPGGSLGARVYDMSVDAFPLNTAQILNFSKEPIMVRLGKEVGGVGSFKNKSFPVEIKQRSAAINFALAVNVGGKPKVIEMKRIAFTKNRRQLILVYNDPSKPAKIRHRVYPMALPTVVENRSDEELEAEDYEKYMRDYRADEE</sequence>
<dbReference type="AlphaFoldDB" id="E0XQQ8"/>
<reference evidence="2" key="1">
    <citation type="journal article" date="2011" name="Environ. Microbiol.">
        <title>Time-series analyses of Monterey Bay coastal microbial picoplankton using a 'genome proxy' microarray.</title>
        <authorList>
            <person name="Rich V.I."/>
            <person name="Pham V.D."/>
            <person name="Eppley J."/>
            <person name="Shi Y."/>
            <person name="DeLong E.F."/>
        </authorList>
    </citation>
    <scope>NUCLEOTIDE SEQUENCE</scope>
</reference>
<evidence type="ECO:0000313" key="2">
    <source>
        <dbReference type="EMBL" id="ADI16749.1"/>
    </source>
</evidence>
<organism evidence="2">
    <name type="scientific">uncultured Verrucomicrobiales bacterium HF0010_05E02</name>
    <dbReference type="NCBI Taxonomy" id="710995"/>
    <lineage>
        <taxon>Bacteria</taxon>
        <taxon>Pseudomonadati</taxon>
        <taxon>Verrucomicrobiota</taxon>
        <taxon>Verrucomicrobiia</taxon>
        <taxon>Verrucomicrobiales</taxon>
        <taxon>environmental samples</taxon>
    </lineage>
</organism>
<proteinExistence type="predicted"/>
<feature type="transmembrane region" description="Helical" evidence="1">
    <location>
        <begin position="17"/>
        <end position="35"/>
    </location>
</feature>
<keyword evidence="1" id="KW-0812">Transmembrane</keyword>
<evidence type="ECO:0000256" key="1">
    <source>
        <dbReference type="SAM" id="Phobius"/>
    </source>
</evidence>
<name>E0XQQ8_9BACT</name>
<keyword evidence="1" id="KW-1133">Transmembrane helix</keyword>
<keyword evidence="1" id="KW-0472">Membrane</keyword>
<protein>
    <submittedName>
        <fullName evidence="2">Uncharacterized protein</fullName>
    </submittedName>
</protein>